<evidence type="ECO:0000313" key="1">
    <source>
        <dbReference type="EMBL" id="SDT34984.1"/>
    </source>
</evidence>
<dbReference type="GO" id="GO:0016829">
    <property type="term" value="F:lyase activity"/>
    <property type="evidence" value="ECO:0007669"/>
    <property type="project" value="InterPro"/>
</dbReference>
<dbReference type="PANTHER" id="PTHR43664:SF1">
    <property type="entry name" value="BETA-METHYLMALYL-COA DEHYDRATASE"/>
    <property type="match status" value="1"/>
</dbReference>
<dbReference type="RefSeq" id="WP_017526867.1">
    <property type="nucleotide sequence ID" value="NZ_LT629777.1"/>
</dbReference>
<sequence length="358" mass="39526">MSKVRQGNFFEDFSVGMHIQHPTPRTLTEGDRSLYIGLTGSRDAIGSAETVSAALGFEKRPMEDFLVFNIAFGKTVPDISLNAIANLGYADVRFVRPVYAQDTLRVSSDVIGLRETSNGKAGIVYTQSVATNQRNEEVLTWVRWVMIHKRNKDEVSGVNVIPPLPQEVAVQHFPALQVNAAAEVMFEATRSRFFWEDYSAGERIDHMSAMTINDSDHSQATRLYQNTAKAHFDAYTMAASGMQQRLVYGGHVISLCKALSYDGLENAICVLAMNGGNHVSPTFSGDTLVCATQIKEQIELGHPHMGALRLRLIAAKNIGAASKIIFTEKHQGKIEYPPEVVLDLDYVIAIPKKPNNKV</sequence>
<name>A0A1H1ZMS2_9PSED</name>
<dbReference type="InterPro" id="IPR052342">
    <property type="entry name" value="MCH/BMMD"/>
</dbReference>
<dbReference type="InterPro" id="IPR016790">
    <property type="entry name" value="Thiol_ester_hydratase_Rv0216"/>
</dbReference>
<dbReference type="InterPro" id="IPR048274">
    <property type="entry name" value="MC_hydratase"/>
</dbReference>
<organism evidence="1 2">
    <name type="scientific">Pseudomonas asplenii</name>
    <dbReference type="NCBI Taxonomy" id="53407"/>
    <lineage>
        <taxon>Bacteria</taxon>
        <taxon>Pseudomonadati</taxon>
        <taxon>Pseudomonadota</taxon>
        <taxon>Gammaproteobacteria</taxon>
        <taxon>Pseudomonadales</taxon>
        <taxon>Pseudomonadaceae</taxon>
        <taxon>Pseudomonas</taxon>
    </lineage>
</organism>
<dbReference type="CDD" id="cd03451">
    <property type="entry name" value="FkbR2"/>
    <property type="match status" value="2"/>
</dbReference>
<dbReference type="SUPFAM" id="SSF54637">
    <property type="entry name" value="Thioesterase/thiol ester dehydrase-isomerase"/>
    <property type="match status" value="2"/>
</dbReference>
<dbReference type="PANTHER" id="PTHR43664">
    <property type="entry name" value="MONOAMINE OXIDASE-RELATED"/>
    <property type="match status" value="1"/>
</dbReference>
<dbReference type="EMBL" id="LT629777">
    <property type="protein sequence ID" value="SDT34984.1"/>
    <property type="molecule type" value="Genomic_DNA"/>
</dbReference>
<dbReference type="InterPro" id="IPR029069">
    <property type="entry name" value="HotDog_dom_sf"/>
</dbReference>
<keyword evidence="2" id="KW-1185">Reference proteome</keyword>
<dbReference type="Gene3D" id="3.10.129.10">
    <property type="entry name" value="Hotdog Thioesterase"/>
    <property type="match status" value="1"/>
</dbReference>
<accession>A0A1H1ZMS2</accession>
<dbReference type="AlphaFoldDB" id="A0A1H1ZMS2"/>
<protein>
    <submittedName>
        <fullName evidence="1">L-erythro-3-methylmalyl-CoA dehydratase</fullName>
    </submittedName>
</protein>
<dbReference type="Proteomes" id="UP000199524">
    <property type="component" value="Chromosome I"/>
</dbReference>
<dbReference type="Pfam" id="PF19315">
    <property type="entry name" value="MC_hydratase"/>
    <property type="match status" value="1"/>
</dbReference>
<reference evidence="2" key="1">
    <citation type="submission" date="2016-10" db="EMBL/GenBank/DDBJ databases">
        <authorList>
            <person name="Varghese N."/>
            <person name="Submissions S."/>
        </authorList>
    </citation>
    <scope>NUCLEOTIDE SEQUENCE [LARGE SCALE GENOMIC DNA]</scope>
    <source>
        <strain evidence="2">ATCC 23835</strain>
    </source>
</reference>
<proteinExistence type="predicted"/>
<dbReference type="PIRSF" id="PIRSF021494">
    <property type="entry name" value="Rv0216_prd"/>
    <property type="match status" value="1"/>
</dbReference>
<gene>
    <name evidence="1" type="ORF">SAMN05216598_5186</name>
</gene>
<evidence type="ECO:0000313" key="2">
    <source>
        <dbReference type="Proteomes" id="UP000199524"/>
    </source>
</evidence>
<dbReference type="GeneID" id="300210039"/>